<dbReference type="AlphaFoldDB" id="A0A6H0XVL7"/>
<evidence type="ECO:0000259" key="2">
    <source>
        <dbReference type="Pfam" id="PF23232"/>
    </source>
</evidence>
<evidence type="ECO:0000313" key="3">
    <source>
        <dbReference type="EMBL" id="QIW98792.1"/>
    </source>
</evidence>
<accession>A0A6H0XVL7</accession>
<dbReference type="Gene3D" id="3.50.30.40">
    <property type="entry name" value="Ribonuclease E inhibitor RraA/RraA-like"/>
    <property type="match status" value="1"/>
</dbReference>
<dbReference type="SUPFAM" id="SSF89562">
    <property type="entry name" value="RraA-like"/>
    <property type="match status" value="1"/>
</dbReference>
<keyword evidence="1" id="KW-0460">Magnesium</keyword>
<protein>
    <recommendedName>
        <fullName evidence="2">AAA+ ATPase lid domain-containing protein</fullName>
    </recommendedName>
</protein>
<dbReference type="OrthoDB" id="1476984at2759"/>
<name>A0A6H0XVL7_9PEZI</name>
<evidence type="ECO:0000313" key="4">
    <source>
        <dbReference type="Proteomes" id="UP000503462"/>
    </source>
</evidence>
<organism evidence="3 4">
    <name type="scientific">Peltaster fructicola</name>
    <dbReference type="NCBI Taxonomy" id="286661"/>
    <lineage>
        <taxon>Eukaryota</taxon>
        <taxon>Fungi</taxon>
        <taxon>Dikarya</taxon>
        <taxon>Ascomycota</taxon>
        <taxon>Pezizomycotina</taxon>
        <taxon>Dothideomycetes</taxon>
        <taxon>Dothideomycetes incertae sedis</taxon>
        <taxon>Peltaster</taxon>
    </lineage>
</organism>
<feature type="binding site" evidence="1">
    <location>
        <begin position="210"/>
        <end position="213"/>
    </location>
    <ligand>
        <name>substrate</name>
    </ligand>
</feature>
<dbReference type="InterPro" id="IPR005493">
    <property type="entry name" value="RraA/RraA-like"/>
</dbReference>
<dbReference type="InterPro" id="IPR056599">
    <property type="entry name" value="AAA_lid_fung"/>
</dbReference>
<dbReference type="Pfam" id="PF03737">
    <property type="entry name" value="RraA-like"/>
    <property type="match status" value="1"/>
</dbReference>
<dbReference type="CDD" id="cd16841">
    <property type="entry name" value="RraA_family"/>
    <property type="match status" value="1"/>
</dbReference>
<feature type="binding site" evidence="1">
    <location>
        <position position="232"/>
    </location>
    <ligand>
        <name>substrate</name>
    </ligand>
</feature>
<dbReference type="PANTHER" id="PTHR33254">
    <property type="entry name" value="4-HYDROXY-4-METHYL-2-OXOGLUTARATE ALDOLASE 3-RELATED"/>
    <property type="match status" value="1"/>
</dbReference>
<gene>
    <name evidence="3" type="ORF">AMS68_004310</name>
</gene>
<dbReference type="GO" id="GO:0008948">
    <property type="term" value="F:oxaloacetate decarboxylase activity"/>
    <property type="evidence" value="ECO:0007669"/>
    <property type="project" value="TreeGrafter"/>
</dbReference>
<sequence length="333" mass="37061">MQRSQIRTNLIRKMDMVNERMDLAELHGNVMELAKTPMNGRQIRNAINTARQLARYHDRQLELKDLKLAIRVNRRFDKYVAEVRNNVSDENYQLSTMSDRTQIQTICQDIKDNYSCCDVADALLKLKSPWAGFLPDIAPIPRRGESNGRIVAPISTMQFVPKDFTAPSSSDTHISKDSNIPKGTHWTDCPGTDTIVVMQQPTDQVCALLGDLMATRLKIRGVKAAVINGRVRDVATIGQMSDFQVWSKGISAVGTGLQAKPWAVDVPLQIGEVTVRAGDILVADEDDRGIVVIPQDKLEEAYKLLPGLKKADDGVLQELLDGSNVTEAFAKHR</sequence>
<dbReference type="Proteomes" id="UP000503462">
    <property type="component" value="Chromosome 3"/>
</dbReference>
<dbReference type="EMBL" id="CP051141">
    <property type="protein sequence ID" value="QIW98792.1"/>
    <property type="molecule type" value="Genomic_DNA"/>
</dbReference>
<evidence type="ECO:0000256" key="1">
    <source>
        <dbReference type="PIRSR" id="PIRSR605493-1"/>
    </source>
</evidence>
<feature type="binding site" evidence="1">
    <location>
        <position position="233"/>
    </location>
    <ligand>
        <name>Mg(2+)</name>
        <dbReference type="ChEBI" id="CHEBI:18420"/>
    </ligand>
</feature>
<keyword evidence="4" id="KW-1185">Reference proteome</keyword>
<feature type="domain" description="AAA+ ATPase lid" evidence="2">
    <location>
        <begin position="2"/>
        <end position="85"/>
    </location>
</feature>
<keyword evidence="1" id="KW-0479">Metal-binding</keyword>
<dbReference type="GO" id="GO:0047443">
    <property type="term" value="F:4-hydroxy-4-methyl-2-oxoglutarate aldolase activity"/>
    <property type="evidence" value="ECO:0007669"/>
    <property type="project" value="TreeGrafter"/>
</dbReference>
<comment type="cofactor">
    <cofactor evidence="1">
        <name>Mg(2+)</name>
        <dbReference type="ChEBI" id="CHEBI:18420"/>
    </cofactor>
</comment>
<dbReference type="Pfam" id="PF23232">
    <property type="entry name" value="AAA_lid_13"/>
    <property type="match status" value="1"/>
</dbReference>
<dbReference type="PANTHER" id="PTHR33254:SF4">
    <property type="entry name" value="4-HYDROXY-4-METHYL-2-OXOGLUTARATE ALDOLASE 3-RELATED"/>
    <property type="match status" value="1"/>
</dbReference>
<reference evidence="3 4" key="1">
    <citation type="journal article" date="2016" name="Sci. Rep.">
        <title>Peltaster fructicola genome reveals evolution from an invasive phytopathogen to an ectophytic parasite.</title>
        <authorList>
            <person name="Xu C."/>
            <person name="Chen H."/>
            <person name="Gleason M.L."/>
            <person name="Xu J.R."/>
            <person name="Liu H."/>
            <person name="Zhang R."/>
            <person name="Sun G."/>
        </authorList>
    </citation>
    <scope>NUCLEOTIDE SEQUENCE [LARGE SCALE GENOMIC DNA]</scope>
    <source>
        <strain evidence="3 4">LNHT1506</strain>
    </source>
</reference>
<dbReference type="GO" id="GO:0046872">
    <property type="term" value="F:metal ion binding"/>
    <property type="evidence" value="ECO:0007669"/>
    <property type="project" value="UniProtKB-KW"/>
</dbReference>
<dbReference type="InterPro" id="IPR036704">
    <property type="entry name" value="RraA/RraA-like_sf"/>
</dbReference>
<proteinExistence type="predicted"/>